<keyword evidence="3" id="KW-0449">Lipoprotein</keyword>
<comment type="caution">
    <text evidence="3">The sequence shown here is derived from an EMBL/GenBank/DDBJ whole genome shotgun (WGS) entry which is preliminary data.</text>
</comment>
<gene>
    <name evidence="3" type="ORF">NCTC13063_00725</name>
</gene>
<feature type="signal peptide" evidence="2">
    <location>
        <begin position="1"/>
        <end position="24"/>
    </location>
</feature>
<dbReference type="Gene3D" id="2.50.20.10">
    <property type="entry name" value="Lipoprotein localisation LolA/LolB/LppX"/>
    <property type="match status" value="1"/>
</dbReference>
<evidence type="ECO:0000313" key="3">
    <source>
        <dbReference type="EMBL" id="SUB79460.1"/>
    </source>
</evidence>
<accession>A0AAQ1UHS5</accession>
<dbReference type="EMBL" id="UGTJ01000001">
    <property type="protein sequence ID" value="SUB79460.1"/>
    <property type="molecule type" value="Genomic_DNA"/>
</dbReference>
<dbReference type="InterPro" id="IPR029046">
    <property type="entry name" value="LolA/LolB/LppX"/>
</dbReference>
<dbReference type="AlphaFoldDB" id="A0AAQ1UHS5"/>
<sequence length="207" mass="23225">MKSYIRNFIVGAVLSLGTVLPMSAQQLCKVTAQQSAVMIKEISKSAQTVKALSCDFIQVSEVSFLEEKVTSHGLMKYRNMGSLVWQYTSPFKYTFSIDNNVVTMKSGSRTQSVDLAASKTFQNVVKMVKSSITGQNLNNNRDFSVVMYAGGSTWMAQLTPRHNQMKQFVKTVSLYFDKSRRMVNKVVMMQANGDKITIELTNIKVSR</sequence>
<dbReference type="SUPFAM" id="SSF89392">
    <property type="entry name" value="Prokaryotic lipoproteins and lipoprotein localization factors"/>
    <property type="match status" value="1"/>
</dbReference>
<proteinExistence type="predicted"/>
<dbReference type="Proteomes" id="UP000255283">
    <property type="component" value="Unassembled WGS sequence"/>
</dbReference>
<name>A0AAQ1UHS5_9BACT</name>
<feature type="chain" id="PRO_5042932893" evidence="2">
    <location>
        <begin position="25"/>
        <end position="207"/>
    </location>
</feature>
<dbReference type="Pfam" id="PF03548">
    <property type="entry name" value="LolA"/>
    <property type="match status" value="1"/>
</dbReference>
<dbReference type="RefSeq" id="WP_244912352.1">
    <property type="nucleotide sequence ID" value="NZ_DBFWLE010000018.1"/>
</dbReference>
<organism evidence="3 4">
    <name type="scientific">Segatella buccae</name>
    <dbReference type="NCBI Taxonomy" id="28126"/>
    <lineage>
        <taxon>Bacteria</taxon>
        <taxon>Pseudomonadati</taxon>
        <taxon>Bacteroidota</taxon>
        <taxon>Bacteroidia</taxon>
        <taxon>Bacteroidales</taxon>
        <taxon>Prevotellaceae</taxon>
        <taxon>Segatella</taxon>
    </lineage>
</organism>
<evidence type="ECO:0000313" key="4">
    <source>
        <dbReference type="Proteomes" id="UP000255283"/>
    </source>
</evidence>
<dbReference type="CDD" id="cd16325">
    <property type="entry name" value="LolA"/>
    <property type="match status" value="1"/>
</dbReference>
<dbReference type="InterPro" id="IPR004564">
    <property type="entry name" value="OM_lipoprot_carrier_LolA-like"/>
</dbReference>
<evidence type="ECO:0000256" key="1">
    <source>
        <dbReference type="ARBA" id="ARBA00022729"/>
    </source>
</evidence>
<reference evidence="3 4" key="1">
    <citation type="submission" date="2018-06" db="EMBL/GenBank/DDBJ databases">
        <authorList>
            <consortium name="Pathogen Informatics"/>
            <person name="Doyle S."/>
        </authorList>
    </citation>
    <scope>NUCLEOTIDE SEQUENCE [LARGE SCALE GENOMIC DNA]</scope>
    <source>
        <strain evidence="3 4">NCTC13063</strain>
    </source>
</reference>
<keyword evidence="1 2" id="KW-0732">Signal</keyword>
<evidence type="ECO:0000256" key="2">
    <source>
        <dbReference type="SAM" id="SignalP"/>
    </source>
</evidence>
<protein>
    <submittedName>
        <fullName evidence="3">Outer membrane lipoprotein-sorting protein</fullName>
    </submittedName>
</protein>